<dbReference type="Proteomes" id="UP000077786">
    <property type="component" value="Unassembled WGS sequence"/>
</dbReference>
<comment type="caution">
    <text evidence="17">The sequence shown here is derived from an EMBL/GenBank/DDBJ whole genome shotgun (WGS) entry which is preliminary data.</text>
</comment>
<keyword evidence="3 12" id="KW-0813">Transport</keyword>
<organism evidence="17 18">
    <name type="scientific">Gluconobacter cerinus</name>
    <dbReference type="NCBI Taxonomy" id="38307"/>
    <lineage>
        <taxon>Bacteria</taxon>
        <taxon>Pseudomonadati</taxon>
        <taxon>Pseudomonadota</taxon>
        <taxon>Alphaproteobacteria</taxon>
        <taxon>Acetobacterales</taxon>
        <taxon>Acetobacteraceae</taxon>
        <taxon>Gluconobacter</taxon>
    </lineage>
</organism>
<feature type="domain" description="TonB-dependent receptor-like beta-barrel" evidence="15">
    <location>
        <begin position="309"/>
        <end position="776"/>
    </location>
</feature>
<keyword evidence="5 12" id="KW-0812">Transmembrane</keyword>
<dbReference type="InterPro" id="IPR036942">
    <property type="entry name" value="Beta-barrel_TonB_sf"/>
</dbReference>
<name>A0A1B6VJH2_9PROT</name>
<dbReference type="InterPro" id="IPR039426">
    <property type="entry name" value="TonB-dep_rcpt-like"/>
</dbReference>
<dbReference type="Pfam" id="PF00593">
    <property type="entry name" value="TonB_dep_Rec_b-barrel"/>
    <property type="match status" value="1"/>
</dbReference>
<dbReference type="AlphaFoldDB" id="A0A1B6VJH2"/>
<proteinExistence type="inferred from homology"/>
<dbReference type="GO" id="GO:0015344">
    <property type="term" value="F:siderophore uptake transmembrane transporter activity"/>
    <property type="evidence" value="ECO:0007669"/>
    <property type="project" value="TreeGrafter"/>
</dbReference>
<keyword evidence="9 12" id="KW-0472">Membrane</keyword>
<dbReference type="Gene3D" id="2.40.170.20">
    <property type="entry name" value="TonB-dependent receptor, beta-barrel domain"/>
    <property type="match status" value="1"/>
</dbReference>
<dbReference type="GO" id="GO:0009279">
    <property type="term" value="C:cell outer membrane"/>
    <property type="evidence" value="ECO:0007669"/>
    <property type="project" value="UniProtKB-SubCell"/>
</dbReference>
<evidence type="ECO:0000256" key="2">
    <source>
        <dbReference type="ARBA" id="ARBA00009810"/>
    </source>
</evidence>
<evidence type="ECO:0000256" key="13">
    <source>
        <dbReference type="RuleBase" id="RU003357"/>
    </source>
</evidence>
<dbReference type="InterPro" id="IPR000531">
    <property type="entry name" value="Beta-barrel_TonB"/>
</dbReference>
<evidence type="ECO:0000259" key="15">
    <source>
        <dbReference type="Pfam" id="PF00593"/>
    </source>
</evidence>
<dbReference type="PANTHER" id="PTHR32552:SF83">
    <property type="entry name" value="BLR3904 PROTEIN"/>
    <property type="match status" value="1"/>
</dbReference>
<feature type="compositionally biased region" description="Basic and acidic residues" evidence="14">
    <location>
        <begin position="52"/>
        <end position="71"/>
    </location>
</feature>
<evidence type="ECO:0000256" key="6">
    <source>
        <dbReference type="ARBA" id="ARBA00022729"/>
    </source>
</evidence>
<gene>
    <name evidence="17" type="ORF">A0123_01970</name>
</gene>
<dbReference type="CDD" id="cd01347">
    <property type="entry name" value="ligand_gated_channel"/>
    <property type="match status" value="1"/>
</dbReference>
<feature type="domain" description="TonB-dependent receptor plug" evidence="16">
    <location>
        <begin position="106"/>
        <end position="206"/>
    </location>
</feature>
<evidence type="ECO:0000256" key="11">
    <source>
        <dbReference type="ARBA" id="ARBA00023237"/>
    </source>
</evidence>
<keyword evidence="6" id="KW-0732">Signal</keyword>
<evidence type="ECO:0000256" key="1">
    <source>
        <dbReference type="ARBA" id="ARBA00004571"/>
    </source>
</evidence>
<protein>
    <submittedName>
        <fullName evidence="17">Outer membrane siderophore receptor</fullName>
    </submittedName>
</protein>
<dbReference type="Gene3D" id="2.170.130.10">
    <property type="entry name" value="TonB-dependent receptor, plug domain"/>
    <property type="match status" value="1"/>
</dbReference>
<evidence type="ECO:0000256" key="5">
    <source>
        <dbReference type="ARBA" id="ARBA00022692"/>
    </source>
</evidence>
<dbReference type="EMBL" id="LUTU01000008">
    <property type="protein sequence ID" value="OAJ67371.1"/>
    <property type="molecule type" value="Genomic_DNA"/>
</dbReference>
<evidence type="ECO:0000256" key="7">
    <source>
        <dbReference type="ARBA" id="ARBA00023065"/>
    </source>
</evidence>
<keyword evidence="4 12" id="KW-1134">Transmembrane beta strand</keyword>
<evidence type="ECO:0000256" key="12">
    <source>
        <dbReference type="PROSITE-ProRule" id="PRU01360"/>
    </source>
</evidence>
<dbReference type="SUPFAM" id="SSF56935">
    <property type="entry name" value="Porins"/>
    <property type="match status" value="1"/>
</dbReference>
<sequence length="806" mass="88149">MFLITNIGVSKCKVVYLNEEVPVTGSLRTHITSLSVAGTLLMSSQGYAAAPVKHEKKPDRKPESSTRHLEDTAGVEGSDVEHLTVQGHGFNTMHQSLGLSRMPQDVMHTPQNINVVPQALMQQQNVKSLDEALRNVPGVTTSIGEGAGGMNGDQFLIRGFQAQNDVYEDGLRDFGVYSRDSFNFETVSVIKGPSSEVFGNGTTGGAINMVTKTPGLKNHYSADFSGGSGSYYRGTLDVNQKINDSTAFRITGMGDEHNVVGRDYIFSHRWGVAPSLAFGIGKRTTLVLQYMHQQENSVPDFGVPVVKKPGAKYGQPITEYGIRRTNWYGTDNDQNATNSNMETARFSFKLNRHVTFYDDLRGGEYYRSFAASKATCDTTCVNNYFNGDASKALVARSGPVGAGAGTGTGTYMAPLPYEQTSWSVQNVGSMVADFHTSFLRHQVVAGFDVERVNDVRSQSTYLKPKPYANLVNPKGNVGNLDLVPGDMNPAGLVSLGSLGAKSHSNGYGFDTGLFLFDQIWFTKWLSMKGGFRWDRWQTSYNLTGGNVAKNPDQHFHDVTGVFNPNASLVVTPDDHQTYYFTWANSTTPMGMYVTNGSVPIRPGTNSFASPEKAQLYELGAKYSILHDRLGLTASLFRLDKGNALNADPVTGEIEGSSDRQRNQGLELSVGGVILPGWNVSATYALYDSSTTSSATKANRGKNVQYVPHNQATLWSAYSAFPDKPYNLTVGGGLTWREHVWLDTANTLRAPANLDFSAMISHRFNQHWKISMNGYNLANKLNYQSLFSNRATPSAGRMFLGEVSVAY</sequence>
<evidence type="ECO:0000313" key="17">
    <source>
        <dbReference type="EMBL" id="OAJ67371.1"/>
    </source>
</evidence>
<evidence type="ECO:0000256" key="10">
    <source>
        <dbReference type="ARBA" id="ARBA00023170"/>
    </source>
</evidence>
<dbReference type="GO" id="GO:0015891">
    <property type="term" value="P:siderophore transport"/>
    <property type="evidence" value="ECO:0007669"/>
    <property type="project" value="UniProtKB-ARBA"/>
</dbReference>
<dbReference type="PROSITE" id="PS52016">
    <property type="entry name" value="TONB_DEPENDENT_REC_3"/>
    <property type="match status" value="1"/>
</dbReference>
<evidence type="ECO:0000256" key="4">
    <source>
        <dbReference type="ARBA" id="ARBA00022452"/>
    </source>
</evidence>
<dbReference type="Pfam" id="PF07715">
    <property type="entry name" value="Plug"/>
    <property type="match status" value="1"/>
</dbReference>
<keyword evidence="10 17" id="KW-0675">Receptor</keyword>
<comment type="subcellular location">
    <subcellularLocation>
        <location evidence="1 12">Cell outer membrane</location>
        <topology evidence="1 12">Multi-pass membrane protein</topology>
    </subcellularLocation>
</comment>
<evidence type="ECO:0000256" key="14">
    <source>
        <dbReference type="SAM" id="MobiDB-lite"/>
    </source>
</evidence>
<dbReference type="PATRIC" id="fig|38307.3.peg.2030"/>
<accession>A0A1B6VJH2</accession>
<evidence type="ECO:0000256" key="8">
    <source>
        <dbReference type="ARBA" id="ARBA00023077"/>
    </source>
</evidence>
<feature type="region of interest" description="Disordered" evidence="14">
    <location>
        <begin position="49"/>
        <end position="78"/>
    </location>
</feature>
<keyword evidence="11 12" id="KW-0998">Cell outer membrane</keyword>
<reference evidence="17 18" key="1">
    <citation type="submission" date="2016-03" db="EMBL/GenBank/DDBJ databases">
        <title>Draft genome sequence of Gluconobacter cerinus strain CECT 9110.</title>
        <authorList>
            <person name="Sainz F."/>
            <person name="Mas A."/>
            <person name="Torija M.J."/>
        </authorList>
    </citation>
    <scope>NUCLEOTIDE SEQUENCE [LARGE SCALE GENOMIC DNA]</scope>
    <source>
        <strain evidence="17 18">CECT 9110</strain>
    </source>
</reference>
<dbReference type="InterPro" id="IPR012910">
    <property type="entry name" value="Plug_dom"/>
</dbReference>
<dbReference type="InterPro" id="IPR037066">
    <property type="entry name" value="Plug_dom_sf"/>
</dbReference>
<keyword evidence="7" id="KW-0406">Ion transport</keyword>
<keyword evidence="8 13" id="KW-0798">TonB box</keyword>
<evidence type="ECO:0000313" key="18">
    <source>
        <dbReference type="Proteomes" id="UP000077786"/>
    </source>
</evidence>
<comment type="similarity">
    <text evidence="2 12 13">Belongs to the TonB-dependent receptor family.</text>
</comment>
<evidence type="ECO:0000259" key="16">
    <source>
        <dbReference type="Pfam" id="PF07715"/>
    </source>
</evidence>
<dbReference type="PANTHER" id="PTHR32552">
    <property type="entry name" value="FERRICHROME IRON RECEPTOR-RELATED"/>
    <property type="match status" value="1"/>
</dbReference>
<evidence type="ECO:0000256" key="3">
    <source>
        <dbReference type="ARBA" id="ARBA00022448"/>
    </source>
</evidence>
<dbReference type="FunFam" id="2.170.130.10:FF:000001">
    <property type="entry name" value="Catecholate siderophore TonB-dependent receptor"/>
    <property type="match status" value="1"/>
</dbReference>
<evidence type="ECO:0000256" key="9">
    <source>
        <dbReference type="ARBA" id="ARBA00023136"/>
    </source>
</evidence>